<keyword evidence="2 5" id="KW-0812">Transmembrane</keyword>
<feature type="transmembrane region" description="Helical" evidence="5">
    <location>
        <begin position="154"/>
        <end position="177"/>
    </location>
</feature>
<dbReference type="InterPro" id="IPR007300">
    <property type="entry name" value="CidB/LrgB"/>
</dbReference>
<comment type="caution">
    <text evidence="6">The sequence shown here is derived from an EMBL/GenBank/DDBJ whole genome shotgun (WGS) entry which is preliminary data.</text>
</comment>
<dbReference type="EMBL" id="BAAAZH010000021">
    <property type="protein sequence ID" value="GAA4122796.1"/>
    <property type="molecule type" value="Genomic_DNA"/>
</dbReference>
<organism evidence="6 7">
    <name type="scientific">Nocardioides fonticola</name>
    <dbReference type="NCBI Taxonomy" id="450363"/>
    <lineage>
        <taxon>Bacteria</taxon>
        <taxon>Bacillati</taxon>
        <taxon>Actinomycetota</taxon>
        <taxon>Actinomycetes</taxon>
        <taxon>Propionibacteriales</taxon>
        <taxon>Nocardioidaceae</taxon>
        <taxon>Nocardioides</taxon>
    </lineage>
</organism>
<evidence type="ECO:0000256" key="3">
    <source>
        <dbReference type="ARBA" id="ARBA00022989"/>
    </source>
</evidence>
<evidence type="ECO:0000256" key="4">
    <source>
        <dbReference type="ARBA" id="ARBA00023136"/>
    </source>
</evidence>
<evidence type="ECO:0000256" key="5">
    <source>
        <dbReference type="SAM" id="Phobius"/>
    </source>
</evidence>
<feature type="transmembrane region" description="Helical" evidence="5">
    <location>
        <begin position="210"/>
        <end position="235"/>
    </location>
</feature>
<dbReference type="Pfam" id="PF04172">
    <property type="entry name" value="LrgB"/>
    <property type="match status" value="1"/>
</dbReference>
<dbReference type="RefSeq" id="WP_344734158.1">
    <property type="nucleotide sequence ID" value="NZ_BAAAZH010000021.1"/>
</dbReference>
<evidence type="ECO:0000313" key="6">
    <source>
        <dbReference type="EMBL" id="GAA4122796.1"/>
    </source>
</evidence>
<protein>
    <submittedName>
        <fullName evidence="6">LrgB family protein</fullName>
    </submittedName>
</protein>
<evidence type="ECO:0000256" key="1">
    <source>
        <dbReference type="ARBA" id="ARBA00004141"/>
    </source>
</evidence>
<evidence type="ECO:0000256" key="2">
    <source>
        <dbReference type="ARBA" id="ARBA00022692"/>
    </source>
</evidence>
<feature type="transmembrane region" description="Helical" evidence="5">
    <location>
        <begin position="95"/>
        <end position="121"/>
    </location>
</feature>
<feature type="transmembrane region" description="Helical" evidence="5">
    <location>
        <begin position="7"/>
        <end position="26"/>
    </location>
</feature>
<accession>A0ABP7XQW4</accession>
<name>A0ABP7XQW4_9ACTN</name>
<evidence type="ECO:0000313" key="7">
    <source>
        <dbReference type="Proteomes" id="UP001501495"/>
    </source>
</evidence>
<dbReference type="Proteomes" id="UP001501495">
    <property type="component" value="Unassembled WGS sequence"/>
</dbReference>
<gene>
    <name evidence="6" type="ORF">GCM10022215_28910</name>
</gene>
<keyword evidence="4 5" id="KW-0472">Membrane</keyword>
<comment type="subcellular location">
    <subcellularLocation>
        <location evidence="1">Membrane</location>
        <topology evidence="1">Multi-pass membrane protein</topology>
    </subcellularLocation>
</comment>
<feature type="transmembrane region" description="Helical" evidence="5">
    <location>
        <begin position="38"/>
        <end position="56"/>
    </location>
</feature>
<keyword evidence="7" id="KW-1185">Reference proteome</keyword>
<dbReference type="PANTHER" id="PTHR30249">
    <property type="entry name" value="PUTATIVE SEROTONIN TRANSPORTER"/>
    <property type="match status" value="1"/>
</dbReference>
<keyword evidence="3 5" id="KW-1133">Transmembrane helix</keyword>
<dbReference type="PANTHER" id="PTHR30249:SF0">
    <property type="entry name" value="PLASTIDAL GLYCOLATE_GLYCERATE TRANSLOCATOR 1, CHLOROPLASTIC"/>
    <property type="match status" value="1"/>
</dbReference>
<proteinExistence type="predicted"/>
<sequence>MSDAVDFLRHSPLVLVLVTVVGYLVGCEVRDRTKGHPLAQPVVVAIAVVAPTIALLDVDYDTYLGDVSLITFWLGPATVALAVPLHRQAHRLKGFVVPLIATVAVGAVVSVAAGVLLVRLAGGAEVLQRTMAPKATTTPVSLALSQTLGGIPPLSAALTIMVGILGAIAAPTVLTWARVRDDRARGLAIGSVSHGIGTARALHESPAEGAFSGLGMGLTALVTSLLMPALAWLLFTVL</sequence>
<feature type="transmembrane region" description="Helical" evidence="5">
    <location>
        <begin position="62"/>
        <end position="83"/>
    </location>
</feature>
<reference evidence="7" key="1">
    <citation type="journal article" date="2019" name="Int. J. Syst. Evol. Microbiol.">
        <title>The Global Catalogue of Microorganisms (GCM) 10K type strain sequencing project: providing services to taxonomists for standard genome sequencing and annotation.</title>
        <authorList>
            <consortium name="The Broad Institute Genomics Platform"/>
            <consortium name="The Broad Institute Genome Sequencing Center for Infectious Disease"/>
            <person name="Wu L."/>
            <person name="Ma J."/>
        </authorList>
    </citation>
    <scope>NUCLEOTIDE SEQUENCE [LARGE SCALE GENOMIC DNA]</scope>
    <source>
        <strain evidence="7">JCM 16703</strain>
    </source>
</reference>